<sequence length="130" mass="14402">MIKLPKNHSKQWYGISAFLFFLFLCTLAGSQLLLHISMDFKQLIVFAVISFILASIIGTGGFFGKVAFTTVSFTFSIIGMINVVFISMTRAHQGWSDITSIISFLTISLFGVVTGVIAEIIRAFLKKKPK</sequence>
<evidence type="ECO:0000313" key="2">
    <source>
        <dbReference type="EMBL" id="KIQ94869.1"/>
    </source>
</evidence>
<feature type="transmembrane region" description="Helical" evidence="1">
    <location>
        <begin position="101"/>
        <end position="125"/>
    </location>
</feature>
<accession>A0A0D0QZF9</accession>
<comment type="caution">
    <text evidence="2">The sequence shown here is derived from an EMBL/GenBank/DDBJ whole genome shotgun (WGS) entry which is preliminary data.</text>
</comment>
<organism evidence="2 3">
    <name type="scientific">Anoxybacillus thermarum</name>
    <dbReference type="NCBI Taxonomy" id="404937"/>
    <lineage>
        <taxon>Bacteria</taxon>
        <taxon>Bacillati</taxon>
        <taxon>Bacillota</taxon>
        <taxon>Bacilli</taxon>
        <taxon>Bacillales</taxon>
        <taxon>Anoxybacillaceae</taxon>
        <taxon>Anoxybacillus</taxon>
    </lineage>
</organism>
<evidence type="ECO:0008006" key="4">
    <source>
        <dbReference type="Google" id="ProtNLM"/>
    </source>
</evidence>
<dbReference type="AlphaFoldDB" id="A0A0D0QZF9"/>
<dbReference type="EMBL" id="JXTH01000014">
    <property type="protein sequence ID" value="KIQ94869.1"/>
    <property type="molecule type" value="Genomic_DNA"/>
</dbReference>
<dbReference type="RefSeq" id="WP_043965384.1">
    <property type="nucleotide sequence ID" value="NZ_JXTH01000014.1"/>
</dbReference>
<feature type="transmembrane region" description="Helical" evidence="1">
    <location>
        <begin position="70"/>
        <end position="89"/>
    </location>
</feature>
<keyword evidence="3" id="KW-1185">Reference proteome</keyword>
<proteinExistence type="predicted"/>
<evidence type="ECO:0000256" key="1">
    <source>
        <dbReference type="SAM" id="Phobius"/>
    </source>
</evidence>
<evidence type="ECO:0000313" key="3">
    <source>
        <dbReference type="Proteomes" id="UP000032102"/>
    </source>
</evidence>
<feature type="transmembrane region" description="Helical" evidence="1">
    <location>
        <begin position="12"/>
        <end position="37"/>
    </location>
</feature>
<keyword evidence="1" id="KW-0472">Membrane</keyword>
<reference evidence="2 3" key="1">
    <citation type="submission" date="2015-01" db="EMBL/GenBank/DDBJ databases">
        <title>Draft genome of Anoxybacillus thermarum strain AF/04.</title>
        <authorList>
            <person name="Poli A."/>
            <person name="Nicolaus B."/>
            <person name="Chan K.-G."/>
            <person name="Kahar U.M."/>
            <person name="Yaakob A.S."/>
            <person name="Chan C.S."/>
            <person name="Goh K.M."/>
        </authorList>
    </citation>
    <scope>NUCLEOTIDE SEQUENCE [LARGE SCALE GENOMIC DNA]</scope>
    <source>
        <strain evidence="2 3">AF/04</strain>
    </source>
</reference>
<keyword evidence="1" id="KW-0812">Transmembrane</keyword>
<feature type="transmembrane region" description="Helical" evidence="1">
    <location>
        <begin position="43"/>
        <end position="63"/>
    </location>
</feature>
<protein>
    <recommendedName>
        <fullName evidence="4">Permease</fullName>
    </recommendedName>
</protein>
<keyword evidence="1" id="KW-1133">Transmembrane helix</keyword>
<dbReference type="Proteomes" id="UP000032102">
    <property type="component" value="Unassembled WGS sequence"/>
</dbReference>
<dbReference type="PATRIC" id="fig|404937.3.peg.1081"/>
<name>A0A0D0QZF9_9BACL</name>
<gene>
    <name evidence="2" type="ORF">LH47_01049</name>
</gene>